<feature type="compositionally biased region" description="Acidic residues" evidence="1">
    <location>
        <begin position="449"/>
        <end position="461"/>
    </location>
</feature>
<feature type="domain" description="DUF3752" evidence="2">
    <location>
        <begin position="517"/>
        <end position="647"/>
    </location>
</feature>
<dbReference type="Pfam" id="PF12572">
    <property type="entry name" value="DUF3752"/>
    <property type="match status" value="1"/>
</dbReference>
<proteinExistence type="predicted"/>
<feature type="compositionally biased region" description="Acidic residues" evidence="1">
    <location>
        <begin position="1"/>
        <end position="13"/>
    </location>
</feature>
<feature type="compositionally biased region" description="Basic and acidic residues" evidence="1">
    <location>
        <begin position="200"/>
        <end position="227"/>
    </location>
</feature>
<dbReference type="AlphaFoldDB" id="A0AAJ7N7Y9"/>
<feature type="compositionally biased region" description="Basic and acidic residues" evidence="1">
    <location>
        <begin position="164"/>
        <end position="191"/>
    </location>
</feature>
<feature type="compositionally biased region" description="Basic residues" evidence="1">
    <location>
        <begin position="153"/>
        <end position="163"/>
    </location>
</feature>
<feature type="compositionally biased region" description="Basic and acidic residues" evidence="1">
    <location>
        <begin position="568"/>
        <end position="591"/>
    </location>
</feature>
<accession>A0AAJ7N7Y9</accession>
<reference evidence="4 5" key="1">
    <citation type="submission" date="2025-04" db="UniProtKB">
        <authorList>
            <consortium name="RefSeq"/>
        </authorList>
    </citation>
    <scope>IDENTIFICATION</scope>
    <source>
        <tissue evidence="4 5">Whole body</tissue>
    </source>
</reference>
<feature type="compositionally biased region" description="Polar residues" evidence="1">
    <location>
        <begin position="301"/>
        <end position="336"/>
    </location>
</feature>
<feature type="region of interest" description="Disordered" evidence="1">
    <location>
        <begin position="530"/>
        <end position="619"/>
    </location>
</feature>
<dbReference type="GeneID" id="108626130"/>
<organism evidence="3 4">
    <name type="scientific">Ceratina calcarata</name>
    <dbReference type="NCBI Taxonomy" id="156304"/>
    <lineage>
        <taxon>Eukaryota</taxon>
        <taxon>Metazoa</taxon>
        <taxon>Ecdysozoa</taxon>
        <taxon>Arthropoda</taxon>
        <taxon>Hexapoda</taxon>
        <taxon>Insecta</taxon>
        <taxon>Pterygota</taxon>
        <taxon>Neoptera</taxon>
        <taxon>Endopterygota</taxon>
        <taxon>Hymenoptera</taxon>
        <taxon>Apocrita</taxon>
        <taxon>Aculeata</taxon>
        <taxon>Apoidea</taxon>
        <taxon>Anthophila</taxon>
        <taxon>Apidae</taxon>
        <taxon>Ceratina</taxon>
        <taxon>Zadontomerus</taxon>
    </lineage>
</organism>
<protein>
    <submittedName>
        <fullName evidence="4 5">Protein starmaker</fullName>
    </submittedName>
</protein>
<feature type="compositionally biased region" description="Basic and acidic residues" evidence="1">
    <location>
        <begin position="88"/>
        <end position="113"/>
    </location>
</feature>
<name>A0AAJ7N7Y9_9HYME</name>
<feature type="region of interest" description="Disordered" evidence="1">
    <location>
        <begin position="1"/>
        <end position="336"/>
    </location>
</feature>
<evidence type="ECO:0000313" key="5">
    <source>
        <dbReference type="RefSeq" id="XP_017882110.1"/>
    </source>
</evidence>
<feature type="compositionally biased region" description="Basic residues" evidence="1">
    <location>
        <begin position="114"/>
        <end position="125"/>
    </location>
</feature>
<keyword evidence="3" id="KW-1185">Reference proteome</keyword>
<feature type="compositionally biased region" description="Basic and acidic residues" evidence="1">
    <location>
        <begin position="542"/>
        <end position="559"/>
    </location>
</feature>
<feature type="compositionally biased region" description="Polar residues" evidence="1">
    <location>
        <begin position="435"/>
        <end position="448"/>
    </location>
</feature>
<gene>
    <name evidence="4 5 6" type="primary">LOC108626130</name>
</gene>
<evidence type="ECO:0000313" key="6">
    <source>
        <dbReference type="RefSeq" id="XP_026670456.1"/>
    </source>
</evidence>
<dbReference type="InterPro" id="IPR046331">
    <property type="entry name" value="GPAM1-like"/>
</dbReference>
<dbReference type="KEGG" id="ccal:108626130"/>
<dbReference type="InterPro" id="IPR022226">
    <property type="entry name" value="DUF3752"/>
</dbReference>
<evidence type="ECO:0000313" key="4">
    <source>
        <dbReference type="RefSeq" id="XP_017882109.1"/>
    </source>
</evidence>
<dbReference type="PANTHER" id="PTHR46370:SF1">
    <property type="entry name" value="GPALPP MOTIFS-CONTAINING PROTEIN 1"/>
    <property type="match status" value="1"/>
</dbReference>
<feature type="region of interest" description="Disordered" evidence="1">
    <location>
        <begin position="482"/>
        <end position="504"/>
    </location>
</feature>
<dbReference type="RefSeq" id="XP_017882109.1">
    <property type="nucleotide sequence ID" value="XM_018026620.1"/>
</dbReference>
<dbReference type="RefSeq" id="XP_026670456.1">
    <property type="nucleotide sequence ID" value="XM_026814655.1"/>
</dbReference>
<evidence type="ECO:0000256" key="1">
    <source>
        <dbReference type="SAM" id="MobiDB-lite"/>
    </source>
</evidence>
<evidence type="ECO:0000259" key="2">
    <source>
        <dbReference type="Pfam" id="PF12572"/>
    </source>
</evidence>
<feature type="compositionally biased region" description="Basic and acidic residues" evidence="1">
    <location>
        <begin position="62"/>
        <end position="81"/>
    </location>
</feature>
<dbReference type="Proteomes" id="UP000694925">
    <property type="component" value="Unplaced"/>
</dbReference>
<sequence length="652" mass="75116">MTTMDSDSESQDSDDGRRFRFEATRKDTVQGKLSRSESEQEFGCNAAGLYEDRKDKPKHSCNRGEHRLLRDQDINDKDSKHSTRNSRHSSESRSLRHEDKEHRNARDSGTDSKHKTRSMKRHKNRDRSEHRSNRSQERCRSRNENDRFQSDKHRNKSRDKCRHHSSEKSHDKSHIRSADHGKPRGESEKCNTYRKMSTKGSEEQEYSSKHIEQSRSGHEEEMKRDLSAESQELNLSEFDILSETDGNMSDSSDVKSKSPPSKKRNLDDGYENASKKQLINEFEPFEGSLKVNERKDDVLHGSSNNHSGTISDSTLGTGSMNVSERTSLSADNSESMKATNIALSEEKIIIYGPPLPPQLLANSSNDTELENDKHFIGPSLPKSDESETIENPTLSDDATHEDSDSVFGPALPPHLLKQQSNDETVRRVIGPTLPSDFQSFNSDEINQMETDEKEEEEEDDIGPLPADHPALETNYVHKQLERRAQRIKNEQKHEDNNTLNQREEWMTELPSAQVNNLGLTSRKFRIKEGPDMTDRSCWTDTPAKKAERKRRQEEEKLYEASRTVTTEMPKKNETEKTKGKKSEKSLLEIHQSKLRKKKKKEEKEAKSSGLTIRRPFDRDTDLQINRFDQTRKNAIINKAQYLDERFSRGKFS</sequence>
<feature type="compositionally biased region" description="Basic and acidic residues" evidence="1">
    <location>
        <begin position="14"/>
        <end position="38"/>
    </location>
</feature>
<dbReference type="RefSeq" id="XP_017882110.1">
    <property type="nucleotide sequence ID" value="XM_018026621.2"/>
</dbReference>
<evidence type="ECO:0000313" key="3">
    <source>
        <dbReference type="Proteomes" id="UP000694925"/>
    </source>
</evidence>
<feature type="compositionally biased region" description="Basic and acidic residues" evidence="1">
    <location>
        <begin position="126"/>
        <end position="152"/>
    </location>
</feature>
<dbReference type="PANTHER" id="PTHR46370">
    <property type="entry name" value="GPALPP MOTIFS-CONTAINING PROTEIN 1"/>
    <property type="match status" value="1"/>
</dbReference>
<feature type="region of interest" description="Disordered" evidence="1">
    <location>
        <begin position="353"/>
        <end position="469"/>
    </location>
</feature>